<dbReference type="SUPFAM" id="SSF53244">
    <property type="entry name" value="MurD-like peptide ligases, peptide-binding domain"/>
    <property type="match status" value="1"/>
</dbReference>
<evidence type="ECO:0000256" key="18">
    <source>
        <dbReference type="RuleBase" id="RU003664"/>
    </source>
</evidence>
<keyword evidence="13 17" id="KW-0961">Cell wall biogenesis/degradation</keyword>
<keyword evidence="22" id="KW-1185">Reference proteome</keyword>
<dbReference type="UniPathway" id="UPA00219"/>
<feature type="binding site" evidence="17">
    <location>
        <begin position="122"/>
        <end position="128"/>
    </location>
    <ligand>
        <name>ATP</name>
        <dbReference type="ChEBI" id="CHEBI:30616"/>
    </ligand>
</feature>
<dbReference type="GO" id="GO:0005737">
    <property type="term" value="C:cytoplasm"/>
    <property type="evidence" value="ECO:0007669"/>
    <property type="project" value="UniProtKB-SubCell"/>
</dbReference>
<keyword evidence="8 17" id="KW-0436">Ligase</keyword>
<dbReference type="InterPro" id="IPR005762">
    <property type="entry name" value="MurD"/>
</dbReference>
<evidence type="ECO:0000259" key="19">
    <source>
        <dbReference type="Pfam" id="PF02875"/>
    </source>
</evidence>
<dbReference type="EC" id="6.3.2.9" evidence="5 17"/>
<evidence type="ECO:0000256" key="2">
    <source>
        <dbReference type="ARBA" id="ARBA00004496"/>
    </source>
</evidence>
<dbReference type="RefSeq" id="WP_018666966.1">
    <property type="nucleotide sequence ID" value="NZ_HF952041.1"/>
</dbReference>
<accession>R7RUZ2</accession>
<evidence type="ECO:0000256" key="17">
    <source>
        <dbReference type="HAMAP-Rule" id="MF_00639"/>
    </source>
</evidence>
<dbReference type="GO" id="GO:0009252">
    <property type="term" value="P:peptidoglycan biosynthetic process"/>
    <property type="evidence" value="ECO:0007669"/>
    <property type="project" value="UniProtKB-UniRule"/>
</dbReference>
<proteinExistence type="inferred from homology"/>
<dbReference type="Pfam" id="PF08245">
    <property type="entry name" value="Mur_ligase_M"/>
    <property type="match status" value="1"/>
</dbReference>
<keyword evidence="12 17" id="KW-0573">Peptidoglycan synthesis</keyword>
<evidence type="ECO:0000256" key="11">
    <source>
        <dbReference type="ARBA" id="ARBA00022960"/>
    </source>
</evidence>
<dbReference type="NCBIfam" id="TIGR01087">
    <property type="entry name" value="murD"/>
    <property type="match status" value="1"/>
</dbReference>
<dbReference type="GO" id="GO:0071555">
    <property type="term" value="P:cell wall organization"/>
    <property type="evidence" value="ECO:0007669"/>
    <property type="project" value="UniProtKB-KW"/>
</dbReference>
<keyword evidence="7 17" id="KW-0963">Cytoplasm</keyword>
<feature type="domain" description="Mur ligase central" evidence="20">
    <location>
        <begin position="120"/>
        <end position="291"/>
    </location>
</feature>
<comment type="function">
    <text evidence="1 17 18">Cell wall formation. Catalyzes the addition of glutamate to the nucleotide precursor UDP-N-acetylmuramoyl-L-alanine (UMA).</text>
</comment>
<comment type="caution">
    <text evidence="21">The sequence shown here is derived from an EMBL/GenBank/DDBJ whole genome shotgun (WGS) entry which is preliminary data.</text>
</comment>
<dbReference type="Gene3D" id="3.40.1190.10">
    <property type="entry name" value="Mur-like, catalytic domain"/>
    <property type="match status" value="1"/>
</dbReference>
<evidence type="ECO:0000256" key="6">
    <source>
        <dbReference type="ARBA" id="ARBA00015655"/>
    </source>
</evidence>
<dbReference type="GO" id="GO:0008764">
    <property type="term" value="F:UDP-N-acetylmuramoylalanine-D-glutamate ligase activity"/>
    <property type="evidence" value="ECO:0007669"/>
    <property type="project" value="UniProtKB-UniRule"/>
</dbReference>
<dbReference type="InterPro" id="IPR036615">
    <property type="entry name" value="Mur_ligase_C_dom_sf"/>
</dbReference>
<name>R7RUZ2_9CLOT</name>
<comment type="similarity">
    <text evidence="4 17">Belongs to the MurCDEF family.</text>
</comment>
<dbReference type="AlphaFoldDB" id="R7RUZ2"/>
<dbReference type="Pfam" id="PF02875">
    <property type="entry name" value="Mur_ligase_C"/>
    <property type="match status" value="1"/>
</dbReference>
<comment type="catalytic activity">
    <reaction evidence="16 17 18">
        <text>UDP-N-acetyl-alpha-D-muramoyl-L-alanine + D-glutamate + ATP = UDP-N-acetyl-alpha-D-muramoyl-L-alanyl-D-glutamate + ADP + phosphate + H(+)</text>
        <dbReference type="Rhea" id="RHEA:16429"/>
        <dbReference type="ChEBI" id="CHEBI:15378"/>
        <dbReference type="ChEBI" id="CHEBI:29986"/>
        <dbReference type="ChEBI" id="CHEBI:30616"/>
        <dbReference type="ChEBI" id="CHEBI:43474"/>
        <dbReference type="ChEBI" id="CHEBI:83898"/>
        <dbReference type="ChEBI" id="CHEBI:83900"/>
        <dbReference type="ChEBI" id="CHEBI:456216"/>
        <dbReference type="EC" id="6.3.2.9"/>
    </reaction>
</comment>
<keyword evidence="17 18" id="KW-0131">Cell cycle</keyword>
<comment type="pathway">
    <text evidence="3 17 18">Cell wall biogenesis; peptidoglycan biosynthesis.</text>
</comment>
<dbReference type="PANTHER" id="PTHR43692:SF1">
    <property type="entry name" value="UDP-N-ACETYLMURAMOYLALANINE--D-GLUTAMATE LIGASE"/>
    <property type="match status" value="1"/>
</dbReference>
<evidence type="ECO:0000256" key="16">
    <source>
        <dbReference type="ARBA" id="ARBA00047632"/>
    </source>
</evidence>
<evidence type="ECO:0000256" key="5">
    <source>
        <dbReference type="ARBA" id="ARBA00012212"/>
    </source>
</evidence>
<evidence type="ECO:0000256" key="9">
    <source>
        <dbReference type="ARBA" id="ARBA00022741"/>
    </source>
</evidence>
<keyword evidence="10 17" id="KW-0067">ATP-binding</keyword>
<evidence type="ECO:0000256" key="15">
    <source>
        <dbReference type="ARBA" id="ARBA00032324"/>
    </source>
</evidence>
<dbReference type="InterPro" id="IPR004101">
    <property type="entry name" value="Mur_ligase_C"/>
</dbReference>
<protein>
    <recommendedName>
        <fullName evidence="6 17">UDP-N-acetylmuramoylalanine--D-glutamate ligase</fullName>
        <ecNumber evidence="5 17">6.3.2.9</ecNumber>
    </recommendedName>
    <alternativeName>
        <fullName evidence="15 17">D-glutamic acid-adding enzyme</fullName>
    </alternativeName>
    <alternativeName>
        <fullName evidence="14 17">UDP-N-acetylmuramoyl-L-alanyl-D-glutamate synthetase</fullName>
    </alternativeName>
</protein>
<dbReference type="Gene3D" id="3.90.190.20">
    <property type="entry name" value="Mur ligase, C-terminal domain"/>
    <property type="match status" value="1"/>
</dbReference>
<evidence type="ECO:0000256" key="7">
    <source>
        <dbReference type="ARBA" id="ARBA00022490"/>
    </source>
</evidence>
<dbReference type="Pfam" id="PF21799">
    <property type="entry name" value="MurD-like_N"/>
    <property type="match status" value="1"/>
</dbReference>
<organism evidence="21 22">
    <name type="scientific">Thermobrachium celere DSM 8682</name>
    <dbReference type="NCBI Taxonomy" id="941824"/>
    <lineage>
        <taxon>Bacteria</taxon>
        <taxon>Bacillati</taxon>
        <taxon>Bacillota</taxon>
        <taxon>Clostridia</taxon>
        <taxon>Eubacteriales</taxon>
        <taxon>Clostridiaceae</taxon>
        <taxon>Thermobrachium</taxon>
    </lineage>
</organism>
<dbReference type="GO" id="GO:0005524">
    <property type="term" value="F:ATP binding"/>
    <property type="evidence" value="ECO:0007669"/>
    <property type="project" value="UniProtKB-UniRule"/>
</dbReference>
<evidence type="ECO:0000256" key="13">
    <source>
        <dbReference type="ARBA" id="ARBA00023316"/>
    </source>
</evidence>
<evidence type="ECO:0000256" key="10">
    <source>
        <dbReference type="ARBA" id="ARBA00022840"/>
    </source>
</evidence>
<dbReference type="InterPro" id="IPR036565">
    <property type="entry name" value="Mur-like_cat_sf"/>
</dbReference>
<dbReference type="EMBL" id="CAVN010000162">
    <property type="protein sequence ID" value="CDF59310.1"/>
    <property type="molecule type" value="Genomic_DNA"/>
</dbReference>
<sequence>MAHSFDEFKKFVFGKKVAIVGAGISNTPLIQMMIELGANVVVCDRKTSLGEYEEELRSKNVKLYLGENYLEGIKDTDIIFRTPSLMPTNPFIKAAIDRGAYVTSEMGEFLKYCKGKIIGITGSDGKTTTTTLVYEMLKKQGYNVFLGGNIGNPLFHRIEEIKEEDFVVLELSSFQLIDAKYSPKISIITNITPNHLDVHKDMQEYIDAKKNIFLHQGEDGVVVLNKDNEITRIISEQTDKKVRLFSRRENAFSCLDGDKLIVNNNVVCRVDEVKLPGMHNIENLLAAFAAVYDFVSIDNMRFVAMNFAGVEHRIEFVREVNGVKFYNDSIASSPARTLAGLKSFKKKVILIAGGYDKNIPFEPLAEEGIDYIKCLVLMGKTKDKIKDAFLRVMKERKIDLPIVIADSLEDAVFKAYKSASEGDIITLSPACASFDMFKNFEERGRKFKEIVNKI</sequence>
<evidence type="ECO:0000259" key="20">
    <source>
        <dbReference type="Pfam" id="PF08245"/>
    </source>
</evidence>
<evidence type="ECO:0000256" key="14">
    <source>
        <dbReference type="ARBA" id="ARBA00030398"/>
    </source>
</evidence>
<dbReference type="SUPFAM" id="SSF53623">
    <property type="entry name" value="MurD-like peptide ligases, catalytic domain"/>
    <property type="match status" value="1"/>
</dbReference>
<evidence type="ECO:0000313" key="22">
    <source>
        <dbReference type="Proteomes" id="UP000014923"/>
    </source>
</evidence>
<evidence type="ECO:0000256" key="12">
    <source>
        <dbReference type="ARBA" id="ARBA00022984"/>
    </source>
</evidence>
<dbReference type="Gene3D" id="3.40.50.720">
    <property type="entry name" value="NAD(P)-binding Rossmann-like Domain"/>
    <property type="match status" value="1"/>
</dbReference>
<dbReference type="PANTHER" id="PTHR43692">
    <property type="entry name" value="UDP-N-ACETYLMURAMOYLALANINE--D-GLUTAMATE LIGASE"/>
    <property type="match status" value="1"/>
</dbReference>
<evidence type="ECO:0000256" key="8">
    <source>
        <dbReference type="ARBA" id="ARBA00022598"/>
    </source>
</evidence>
<dbReference type="HAMAP" id="MF_00639">
    <property type="entry name" value="MurD"/>
    <property type="match status" value="1"/>
</dbReference>
<dbReference type="SUPFAM" id="SSF51984">
    <property type="entry name" value="MurCD N-terminal domain"/>
    <property type="match status" value="1"/>
</dbReference>
<evidence type="ECO:0000256" key="1">
    <source>
        <dbReference type="ARBA" id="ARBA00002734"/>
    </source>
</evidence>
<gene>
    <name evidence="17" type="primary">murD</name>
    <name evidence="21" type="ORF">TCEL_02378</name>
</gene>
<feature type="domain" description="Mur ligase C-terminal" evidence="19">
    <location>
        <begin position="312"/>
        <end position="431"/>
    </location>
</feature>
<dbReference type="GO" id="GO:0051301">
    <property type="term" value="P:cell division"/>
    <property type="evidence" value="ECO:0007669"/>
    <property type="project" value="UniProtKB-KW"/>
</dbReference>
<evidence type="ECO:0000256" key="4">
    <source>
        <dbReference type="ARBA" id="ARBA00010416"/>
    </source>
</evidence>
<dbReference type="HOGENOM" id="CLU_032540_0_1_9"/>
<keyword evidence="17 18" id="KW-0132">Cell division</keyword>
<keyword evidence="11 17" id="KW-0133">Cell shape</keyword>
<dbReference type="Proteomes" id="UP000014923">
    <property type="component" value="Unassembled WGS sequence"/>
</dbReference>
<dbReference type="InterPro" id="IPR013221">
    <property type="entry name" value="Mur_ligase_cen"/>
</dbReference>
<comment type="subcellular location">
    <subcellularLocation>
        <location evidence="2 17 18">Cytoplasm</location>
    </subcellularLocation>
</comment>
<dbReference type="OrthoDB" id="9809796at2"/>
<reference evidence="21" key="1">
    <citation type="submission" date="2013-03" db="EMBL/GenBank/DDBJ databases">
        <title>Draft genome sequence of the hydrogen-ethanol-producing anaerobic alkalithermophilic Caloramator celere.</title>
        <authorList>
            <person name="Ciranna A."/>
            <person name="Larjo A."/>
            <person name="Kivisto A."/>
            <person name="Santala V."/>
            <person name="Roos C."/>
            <person name="Karp M."/>
        </authorList>
    </citation>
    <scope>NUCLEOTIDE SEQUENCE [LARGE SCALE GENOMIC DNA]</scope>
    <source>
        <strain evidence="21">DSM 8682</strain>
    </source>
</reference>
<dbReference type="eggNOG" id="COG0771">
    <property type="taxonomic scope" value="Bacteria"/>
</dbReference>
<evidence type="ECO:0000256" key="3">
    <source>
        <dbReference type="ARBA" id="ARBA00004752"/>
    </source>
</evidence>
<keyword evidence="9 17" id="KW-0547">Nucleotide-binding</keyword>
<dbReference type="GO" id="GO:0008360">
    <property type="term" value="P:regulation of cell shape"/>
    <property type="evidence" value="ECO:0007669"/>
    <property type="project" value="UniProtKB-KW"/>
</dbReference>
<evidence type="ECO:0000313" key="21">
    <source>
        <dbReference type="EMBL" id="CDF59310.1"/>
    </source>
</evidence>